<feature type="region of interest" description="Disordered" evidence="5">
    <location>
        <begin position="146"/>
        <end position="167"/>
    </location>
</feature>
<evidence type="ECO:0000256" key="4">
    <source>
        <dbReference type="ARBA" id="ARBA00023136"/>
    </source>
</evidence>
<keyword evidence="2 6" id="KW-0812">Transmembrane</keyword>
<name>A0A512IVJ3_9HYPH</name>
<comment type="subcellular location">
    <subcellularLocation>
        <location evidence="1">Membrane</location>
        <topology evidence="1">Multi-pass membrane protein</topology>
    </subcellularLocation>
</comment>
<dbReference type="Proteomes" id="UP000321258">
    <property type="component" value="Unassembled WGS sequence"/>
</dbReference>
<comment type="caution">
    <text evidence="7">The sequence shown here is derived from an EMBL/GenBank/DDBJ whole genome shotgun (WGS) entry which is preliminary data.</text>
</comment>
<gene>
    <name evidence="7" type="ORF">MHA02_40830</name>
</gene>
<evidence type="ECO:0000313" key="7">
    <source>
        <dbReference type="EMBL" id="GEP01696.1"/>
    </source>
</evidence>
<keyword evidence="4 6" id="KW-0472">Membrane</keyword>
<accession>A0A512IVJ3</accession>
<evidence type="ECO:0000256" key="2">
    <source>
        <dbReference type="ARBA" id="ARBA00022692"/>
    </source>
</evidence>
<keyword evidence="3 6" id="KW-1133">Transmembrane helix</keyword>
<feature type="transmembrane region" description="Helical" evidence="6">
    <location>
        <begin position="80"/>
        <end position="98"/>
    </location>
</feature>
<evidence type="ECO:0000256" key="1">
    <source>
        <dbReference type="ARBA" id="ARBA00004141"/>
    </source>
</evidence>
<evidence type="ECO:0000256" key="5">
    <source>
        <dbReference type="SAM" id="MobiDB-lite"/>
    </source>
</evidence>
<protein>
    <recommendedName>
        <fullName evidence="9">DoxX family protein</fullName>
    </recommendedName>
</protein>
<sequence length="167" mass="17920">MRTEAAHTDGSRTMTLTGRVMSGLVIAFLLFDAGIKLVPIAPVTETLTQLGRPASEAMARGLGIVTLVCTLLYATPRTSVLGAILLTGYLGGAMATHLRVGSPVVSHLLFGFYLGLLLWGGLYLREARLRTLIPIRLEIPSRRPVGIPSPRPSLQRGPAFHRPRQGG</sequence>
<proteinExistence type="predicted"/>
<feature type="transmembrane region" description="Helical" evidence="6">
    <location>
        <begin position="104"/>
        <end position="124"/>
    </location>
</feature>
<reference evidence="7 8" key="1">
    <citation type="submission" date="2019-07" db="EMBL/GenBank/DDBJ databases">
        <title>Whole genome shotgun sequence of Methylobacterium haplocladii NBRC 107714.</title>
        <authorList>
            <person name="Hosoyama A."/>
            <person name="Uohara A."/>
            <person name="Ohji S."/>
            <person name="Ichikawa N."/>
        </authorList>
    </citation>
    <scope>NUCLEOTIDE SEQUENCE [LARGE SCALE GENOMIC DNA]</scope>
    <source>
        <strain evidence="7 8">NBRC 107714</strain>
    </source>
</reference>
<evidence type="ECO:0000313" key="8">
    <source>
        <dbReference type="Proteomes" id="UP000321258"/>
    </source>
</evidence>
<feature type="transmembrane region" description="Helical" evidence="6">
    <location>
        <begin position="57"/>
        <end position="73"/>
    </location>
</feature>
<dbReference type="Pfam" id="PF13564">
    <property type="entry name" value="DoxX_2"/>
    <property type="match status" value="1"/>
</dbReference>
<dbReference type="InterPro" id="IPR032808">
    <property type="entry name" value="DoxX"/>
</dbReference>
<dbReference type="GO" id="GO:0016020">
    <property type="term" value="C:membrane"/>
    <property type="evidence" value="ECO:0007669"/>
    <property type="project" value="UniProtKB-SubCell"/>
</dbReference>
<evidence type="ECO:0000256" key="3">
    <source>
        <dbReference type="ARBA" id="ARBA00022989"/>
    </source>
</evidence>
<dbReference type="EMBL" id="BJZT01000048">
    <property type="protein sequence ID" value="GEP01696.1"/>
    <property type="molecule type" value="Genomic_DNA"/>
</dbReference>
<evidence type="ECO:0008006" key="9">
    <source>
        <dbReference type="Google" id="ProtNLM"/>
    </source>
</evidence>
<dbReference type="AlphaFoldDB" id="A0A512IVJ3"/>
<organism evidence="7 8">
    <name type="scientific">Methylobacterium haplocladii</name>
    <dbReference type="NCBI Taxonomy" id="1176176"/>
    <lineage>
        <taxon>Bacteria</taxon>
        <taxon>Pseudomonadati</taxon>
        <taxon>Pseudomonadota</taxon>
        <taxon>Alphaproteobacteria</taxon>
        <taxon>Hyphomicrobiales</taxon>
        <taxon>Methylobacteriaceae</taxon>
        <taxon>Methylobacterium</taxon>
    </lineage>
</organism>
<evidence type="ECO:0000256" key="6">
    <source>
        <dbReference type="SAM" id="Phobius"/>
    </source>
</evidence>
<feature type="transmembrane region" description="Helical" evidence="6">
    <location>
        <begin position="20"/>
        <end position="37"/>
    </location>
</feature>
<keyword evidence="8" id="KW-1185">Reference proteome</keyword>